<feature type="compositionally biased region" description="Basic residues" evidence="1">
    <location>
        <begin position="200"/>
        <end position="210"/>
    </location>
</feature>
<dbReference type="Gene3D" id="4.10.280.10">
    <property type="entry name" value="Helix-loop-helix DNA-binding domain"/>
    <property type="match status" value="1"/>
</dbReference>
<accession>A0A9P8VTB7</accession>
<protein>
    <recommendedName>
        <fullName evidence="2">BHLH domain-containing protein</fullName>
    </recommendedName>
</protein>
<reference evidence="3 4" key="1">
    <citation type="journal article" date="2021" name="Nat. Commun.">
        <title>Genetic determinants of endophytism in the Arabidopsis root mycobiome.</title>
        <authorList>
            <person name="Mesny F."/>
            <person name="Miyauchi S."/>
            <person name="Thiergart T."/>
            <person name="Pickel B."/>
            <person name="Atanasova L."/>
            <person name="Karlsson M."/>
            <person name="Huettel B."/>
            <person name="Barry K.W."/>
            <person name="Haridas S."/>
            <person name="Chen C."/>
            <person name="Bauer D."/>
            <person name="Andreopoulos W."/>
            <person name="Pangilinan J."/>
            <person name="LaButti K."/>
            <person name="Riley R."/>
            <person name="Lipzen A."/>
            <person name="Clum A."/>
            <person name="Drula E."/>
            <person name="Henrissat B."/>
            <person name="Kohler A."/>
            <person name="Grigoriev I.V."/>
            <person name="Martin F.M."/>
            <person name="Hacquard S."/>
        </authorList>
    </citation>
    <scope>NUCLEOTIDE SEQUENCE [LARGE SCALE GENOMIC DNA]</scope>
    <source>
        <strain evidence="3 4">MPI-CAGE-CH-0241</strain>
    </source>
</reference>
<dbReference type="SUPFAM" id="SSF47459">
    <property type="entry name" value="HLH, helix-loop-helix DNA-binding domain"/>
    <property type="match status" value="1"/>
</dbReference>
<comment type="caution">
    <text evidence="3">The sequence shown here is derived from an EMBL/GenBank/DDBJ whole genome shotgun (WGS) entry which is preliminary data.</text>
</comment>
<proteinExistence type="predicted"/>
<name>A0A9P8VTB7_9HYPO</name>
<dbReference type="InterPro" id="IPR011598">
    <property type="entry name" value="bHLH_dom"/>
</dbReference>
<dbReference type="Proteomes" id="UP000777438">
    <property type="component" value="Unassembled WGS sequence"/>
</dbReference>
<dbReference type="InterPro" id="IPR036638">
    <property type="entry name" value="HLH_DNA-bd_sf"/>
</dbReference>
<dbReference type="PANTHER" id="PTHR47336:SF2">
    <property type="entry name" value="TRANSCRIPTION FACTOR HMS1-RELATED"/>
    <property type="match status" value="1"/>
</dbReference>
<feature type="region of interest" description="Disordered" evidence="1">
    <location>
        <begin position="179"/>
        <end position="231"/>
    </location>
</feature>
<sequence>MENPPRLEGYPMPDACHYRGTWAECEASGFVTISDPFSYFSNEGYYDKCEYPLPMPLPNAECWDPMSAAFDSDPRLFSNESDFVSPSSLQADLALDTLNSPSYIADSDGTWAYLGPIGSTPRRPRIGTRSASSHWETTSTGATSSQGRDERGTAFLRLETSTLTEDAMRVEWAENDLVPKPVKAPTNTGEKSNMRALRTASRKSKNKGSKQKREAPPKPSQTQEQPLSYQQVRARECHNKVEKQYRERLNQHFLHLLEALPADLQASCTENPNAIENRSAGQYGGSGGERNAKFSKGEVLDMARRYIRTLEQKTELLHKEQDQLLRKNCNKLGEGFH</sequence>
<dbReference type="PROSITE" id="PS50888">
    <property type="entry name" value="BHLH"/>
    <property type="match status" value="1"/>
</dbReference>
<evidence type="ECO:0000313" key="4">
    <source>
        <dbReference type="Proteomes" id="UP000777438"/>
    </source>
</evidence>
<dbReference type="EMBL" id="JAGPYM010000040">
    <property type="protein sequence ID" value="KAH6874307.1"/>
    <property type="molecule type" value="Genomic_DNA"/>
</dbReference>
<keyword evidence="4" id="KW-1185">Reference proteome</keyword>
<dbReference type="SMART" id="SM00353">
    <property type="entry name" value="HLH"/>
    <property type="match status" value="1"/>
</dbReference>
<dbReference type="OrthoDB" id="3542681at2759"/>
<evidence type="ECO:0000313" key="3">
    <source>
        <dbReference type="EMBL" id="KAH6874307.1"/>
    </source>
</evidence>
<feature type="compositionally biased region" description="Polar residues" evidence="1">
    <location>
        <begin position="220"/>
        <end position="231"/>
    </location>
</feature>
<dbReference type="GO" id="GO:0046983">
    <property type="term" value="F:protein dimerization activity"/>
    <property type="evidence" value="ECO:0007669"/>
    <property type="project" value="InterPro"/>
</dbReference>
<dbReference type="PANTHER" id="PTHR47336">
    <property type="entry name" value="TRANSCRIPTION FACTOR HMS1-RELATED"/>
    <property type="match status" value="1"/>
</dbReference>
<feature type="compositionally biased region" description="Polar residues" evidence="1">
    <location>
        <begin position="129"/>
        <end position="146"/>
    </location>
</feature>
<dbReference type="Pfam" id="PF00010">
    <property type="entry name" value="HLH"/>
    <property type="match status" value="1"/>
</dbReference>
<dbReference type="InterPro" id="IPR052099">
    <property type="entry name" value="Regulatory_TF_Diverse"/>
</dbReference>
<dbReference type="AlphaFoldDB" id="A0A9P8VTB7"/>
<feature type="region of interest" description="Disordered" evidence="1">
    <location>
        <begin position="119"/>
        <end position="151"/>
    </location>
</feature>
<evidence type="ECO:0000259" key="2">
    <source>
        <dbReference type="PROSITE" id="PS50888"/>
    </source>
</evidence>
<organism evidence="3 4">
    <name type="scientific">Thelonectria olida</name>
    <dbReference type="NCBI Taxonomy" id="1576542"/>
    <lineage>
        <taxon>Eukaryota</taxon>
        <taxon>Fungi</taxon>
        <taxon>Dikarya</taxon>
        <taxon>Ascomycota</taxon>
        <taxon>Pezizomycotina</taxon>
        <taxon>Sordariomycetes</taxon>
        <taxon>Hypocreomycetidae</taxon>
        <taxon>Hypocreales</taxon>
        <taxon>Nectriaceae</taxon>
        <taxon>Thelonectria</taxon>
    </lineage>
</organism>
<feature type="domain" description="BHLH" evidence="2">
    <location>
        <begin position="233"/>
        <end position="310"/>
    </location>
</feature>
<gene>
    <name evidence="3" type="ORF">B0T10DRAFT_587881</name>
</gene>
<evidence type="ECO:0000256" key="1">
    <source>
        <dbReference type="SAM" id="MobiDB-lite"/>
    </source>
</evidence>